<dbReference type="InterPro" id="IPR046903">
    <property type="entry name" value="Mab-21-like_nuc_Trfase"/>
</dbReference>
<dbReference type="OrthoDB" id="6159860at2759"/>
<dbReference type="AlphaFoldDB" id="A0A8B8AC01"/>
<dbReference type="PANTHER" id="PTHR10656">
    <property type="entry name" value="CELL FATE DETERMINING PROTEIN MAB21-RELATED"/>
    <property type="match status" value="1"/>
</dbReference>
<organism evidence="5 6">
    <name type="scientific">Crassostrea virginica</name>
    <name type="common">Eastern oyster</name>
    <dbReference type="NCBI Taxonomy" id="6565"/>
    <lineage>
        <taxon>Eukaryota</taxon>
        <taxon>Metazoa</taxon>
        <taxon>Spiralia</taxon>
        <taxon>Lophotrochozoa</taxon>
        <taxon>Mollusca</taxon>
        <taxon>Bivalvia</taxon>
        <taxon>Autobranchia</taxon>
        <taxon>Pteriomorphia</taxon>
        <taxon>Ostreida</taxon>
        <taxon>Ostreoidea</taxon>
        <taxon>Ostreidae</taxon>
        <taxon>Crassostrea</taxon>
    </lineage>
</organism>
<name>A0A8B8AC01_CRAVI</name>
<keyword evidence="5" id="KW-1185">Reference proteome</keyword>
<dbReference type="KEGG" id="cvn:111101042"/>
<dbReference type="Proteomes" id="UP000694844">
    <property type="component" value="Chromosome 6"/>
</dbReference>
<dbReference type="RefSeq" id="XP_022289006.1">
    <property type="nucleotide sequence ID" value="XM_022433298.1"/>
</dbReference>
<evidence type="ECO:0000256" key="2">
    <source>
        <dbReference type="SAM" id="MobiDB-lite"/>
    </source>
</evidence>
<sequence length="764" mass="88815">MSNNTQTSVDEVEPSEQDKPENPSFSGCDDEKENTYNGLEKGFQLSATDASLLENLIPRSLWKESIYSSLLLEHVISVSTKCVDEIFYAGSVGEGLGLISLFMEENFDIDVMLTDKNRLVVERQDIHLHECFQILKLQNSSSYPGYATLKLPYTNCDAEYLYGEDFKHELKDSFITESISVLFEYNACSIITTHGPAKVVDFDWNYFRDRSPEIIPMLPKTIDFVSSIRCFEWPSVADEWTDRRRFNWPSIELITEIKKMGCDVVPFGCHGSSTHIKEWRISFVRAERHLIHSLNDAQLKTFVLLKMVFRSRVLGAEFHNTISSYVAKCSFFWVSEEHDGSKWKDTHCIKYLWLCLQKIRYFVEEGNCPHYFMRKCNVLHGKLNDEKKNRLIFKIDIFTYISRFKSNMYTLPTFINVTSLNLGRDNCGLDIIARNNLEETLAVWIFDVMHTTYNDQLMDAIRDLLEFLIDLLEFHIGFERKLDSCPRVLFINGLTDFVRCNLERLYNVAILSKNVQHEKLKTLISQIYRGFPIEYPAVGHITQVAHKLFTNKLYERVLAFLEQYIVKFKQMPFLGIQGMQFTRICTSYKDEMEKFRNVWPPVCNITFFKLEESILSDDIRLELFAAEIALKQQKHKKYYLYCINVHPLVYIYYMKYKCCRNLKGNSAYTVGETYTAIKDLVKQVLAYTSYEYYSLNLLGCCLTEEGCLRGAIKIFSKAYQKRLHRNSVLYHTALLLSKAFIGFETAGTDPKISKSSAAKKSVES</sequence>
<dbReference type="InterPro" id="IPR024810">
    <property type="entry name" value="MAB21L/cGLR"/>
</dbReference>
<dbReference type="Pfam" id="PF20266">
    <property type="entry name" value="Mab-21_C"/>
    <property type="match status" value="1"/>
</dbReference>
<dbReference type="InterPro" id="IPR046906">
    <property type="entry name" value="Mab-21_HhH/H2TH-like"/>
</dbReference>
<feature type="domain" description="Mab-21-like HhH/H2TH-like" evidence="4">
    <location>
        <begin position="315"/>
        <end position="391"/>
    </location>
</feature>
<evidence type="ECO:0000259" key="3">
    <source>
        <dbReference type="Pfam" id="PF03281"/>
    </source>
</evidence>
<feature type="region of interest" description="Disordered" evidence="2">
    <location>
        <begin position="1"/>
        <end position="31"/>
    </location>
</feature>
<dbReference type="PANTHER" id="PTHR10656:SF69">
    <property type="entry name" value="MAB-21-LIKE HHH_H2TH-LIKE DOMAIN-CONTAINING PROTEIN"/>
    <property type="match status" value="1"/>
</dbReference>
<evidence type="ECO:0000256" key="1">
    <source>
        <dbReference type="ARBA" id="ARBA00008307"/>
    </source>
</evidence>
<reference evidence="6 7" key="1">
    <citation type="submission" date="2025-04" db="UniProtKB">
        <authorList>
            <consortium name="RefSeq"/>
        </authorList>
    </citation>
    <scope>IDENTIFICATION</scope>
    <source>
        <tissue evidence="6 7">Whole sample</tissue>
    </source>
</reference>
<gene>
    <name evidence="6 7" type="primary">LOC111101042</name>
</gene>
<evidence type="ECO:0000313" key="7">
    <source>
        <dbReference type="RefSeq" id="XP_022289007.1"/>
    </source>
</evidence>
<dbReference type="SMART" id="SM01265">
    <property type="entry name" value="Mab-21"/>
    <property type="match status" value="1"/>
</dbReference>
<dbReference type="Gene3D" id="1.10.1410.40">
    <property type="match status" value="1"/>
</dbReference>
<dbReference type="GeneID" id="111101042"/>
<dbReference type="RefSeq" id="XP_022289007.1">
    <property type="nucleotide sequence ID" value="XM_022433299.1"/>
</dbReference>
<accession>A0A8B8AC01</accession>
<evidence type="ECO:0000259" key="4">
    <source>
        <dbReference type="Pfam" id="PF20266"/>
    </source>
</evidence>
<proteinExistence type="inferred from homology"/>
<evidence type="ECO:0000313" key="5">
    <source>
        <dbReference type="Proteomes" id="UP000694844"/>
    </source>
</evidence>
<feature type="domain" description="Mab-21-like nucleotidyltransferase" evidence="3">
    <location>
        <begin position="221"/>
        <end position="292"/>
    </location>
</feature>
<protein>
    <submittedName>
        <fullName evidence="6 7">Uncharacterized protein LOC111101042 isoform X1</fullName>
    </submittedName>
</protein>
<evidence type="ECO:0000313" key="6">
    <source>
        <dbReference type="RefSeq" id="XP_022289006.1"/>
    </source>
</evidence>
<dbReference type="Pfam" id="PF03281">
    <property type="entry name" value="Mab-21"/>
    <property type="match status" value="1"/>
</dbReference>
<comment type="similarity">
    <text evidence="1">Belongs to the mab-21 family.</text>
</comment>